<sequence>MIFGANPGRNTHGPNLKSPGPNGHQGVCRRGLDFFPELPELVMEDYAFSLGTVDNGEVDGKQRRHLSEWTTDAVRRSRMSFLRGGIQDVSAILLPSDCSTPAMVRVALKPGMDRLDSVEGLETEPWIGSVEGTIRLSILPVYSLADGRCWIMLSAREVEEGSPRNPTLTRMTSSWSRSVLRTKGACLVLTTNAIGHLQDSEPGDFELFAVGFVSQLFDRVTEVLCSQALSRVQTVVHLPEALRHVHSFGGNRRSNGFGARTRNSLTKAWMMIERGYDWVTGVLLVNDRSSVVMVPVPLRRCSERGAGISATIPTIYLPVGDERHTWRADHLKINDGKDAVGLSVNGEGRRQNRVMEAIVGNAGRYIGQEGGILVILKDKEGTLVDATDDDVGQRTRETNTDNGFQKLDEKGTRC</sequence>
<dbReference type="Proteomes" id="UP000001861">
    <property type="component" value="Unassembled WGS sequence"/>
</dbReference>
<dbReference type="KEGG" id="cci:CC1G_10784"/>
<keyword evidence="3" id="KW-1185">Reference proteome</keyword>
<name>A8NMG6_COPC7</name>
<gene>
    <name evidence="2" type="ORF">CC1G_10784</name>
</gene>
<comment type="caution">
    <text evidence="2">The sequence shown here is derived from an EMBL/GenBank/DDBJ whole genome shotgun (WGS) entry which is preliminary data.</text>
</comment>
<accession>A8NMG6</accession>
<evidence type="ECO:0000256" key="1">
    <source>
        <dbReference type="SAM" id="MobiDB-lite"/>
    </source>
</evidence>
<dbReference type="AlphaFoldDB" id="A8NMG6"/>
<proteinExistence type="predicted"/>
<dbReference type="VEuPathDB" id="FungiDB:CC1G_10784"/>
<feature type="region of interest" description="Disordered" evidence="1">
    <location>
        <begin position="1"/>
        <end position="24"/>
    </location>
</feature>
<feature type="region of interest" description="Disordered" evidence="1">
    <location>
        <begin position="390"/>
        <end position="414"/>
    </location>
</feature>
<dbReference type="RefSeq" id="XP_001834910.2">
    <property type="nucleotide sequence ID" value="XM_001834858.2"/>
</dbReference>
<dbReference type="InParanoid" id="A8NMG6"/>
<evidence type="ECO:0000313" key="2">
    <source>
        <dbReference type="EMBL" id="EAU86893.2"/>
    </source>
</evidence>
<dbReference type="STRING" id="240176.A8NMG6"/>
<organism evidence="2 3">
    <name type="scientific">Coprinopsis cinerea (strain Okayama-7 / 130 / ATCC MYA-4618 / FGSC 9003)</name>
    <name type="common">Inky cap fungus</name>
    <name type="synonym">Hormographiella aspergillata</name>
    <dbReference type="NCBI Taxonomy" id="240176"/>
    <lineage>
        <taxon>Eukaryota</taxon>
        <taxon>Fungi</taxon>
        <taxon>Dikarya</taxon>
        <taxon>Basidiomycota</taxon>
        <taxon>Agaricomycotina</taxon>
        <taxon>Agaricomycetes</taxon>
        <taxon>Agaricomycetidae</taxon>
        <taxon>Agaricales</taxon>
        <taxon>Agaricineae</taxon>
        <taxon>Psathyrellaceae</taxon>
        <taxon>Coprinopsis</taxon>
    </lineage>
</organism>
<protein>
    <submittedName>
        <fullName evidence="2">Uncharacterized protein</fullName>
    </submittedName>
</protein>
<evidence type="ECO:0000313" key="3">
    <source>
        <dbReference type="Proteomes" id="UP000001861"/>
    </source>
</evidence>
<dbReference type="EMBL" id="AACS02000012">
    <property type="protein sequence ID" value="EAU86893.2"/>
    <property type="molecule type" value="Genomic_DNA"/>
</dbReference>
<dbReference type="GeneID" id="6011429"/>
<dbReference type="HOGENOM" id="CLU_663944_0_0_1"/>
<reference evidence="2 3" key="1">
    <citation type="journal article" date="2010" name="Proc. Natl. Acad. Sci. U.S.A.">
        <title>Insights into evolution of multicellular fungi from the assembled chromosomes of the mushroom Coprinopsis cinerea (Coprinus cinereus).</title>
        <authorList>
            <person name="Stajich J.E."/>
            <person name="Wilke S.K."/>
            <person name="Ahren D."/>
            <person name="Au C.H."/>
            <person name="Birren B.W."/>
            <person name="Borodovsky M."/>
            <person name="Burns C."/>
            <person name="Canback B."/>
            <person name="Casselton L.A."/>
            <person name="Cheng C.K."/>
            <person name="Deng J."/>
            <person name="Dietrich F.S."/>
            <person name="Fargo D.C."/>
            <person name="Farman M.L."/>
            <person name="Gathman A.C."/>
            <person name="Goldberg J."/>
            <person name="Guigo R."/>
            <person name="Hoegger P.J."/>
            <person name="Hooker J.B."/>
            <person name="Huggins A."/>
            <person name="James T.Y."/>
            <person name="Kamada T."/>
            <person name="Kilaru S."/>
            <person name="Kodira C."/>
            <person name="Kues U."/>
            <person name="Kupfer D."/>
            <person name="Kwan H.S."/>
            <person name="Lomsadze A."/>
            <person name="Li W."/>
            <person name="Lilly W.W."/>
            <person name="Ma L.J."/>
            <person name="Mackey A.J."/>
            <person name="Manning G."/>
            <person name="Martin F."/>
            <person name="Muraguchi H."/>
            <person name="Natvig D.O."/>
            <person name="Palmerini H."/>
            <person name="Ramesh M.A."/>
            <person name="Rehmeyer C.J."/>
            <person name="Roe B.A."/>
            <person name="Shenoy N."/>
            <person name="Stanke M."/>
            <person name="Ter-Hovhannisyan V."/>
            <person name="Tunlid A."/>
            <person name="Velagapudi R."/>
            <person name="Vision T.J."/>
            <person name="Zeng Q."/>
            <person name="Zolan M.E."/>
            <person name="Pukkila P.J."/>
        </authorList>
    </citation>
    <scope>NUCLEOTIDE SEQUENCE [LARGE SCALE GENOMIC DNA]</scope>
    <source>
        <strain evidence="3">Okayama-7 / 130 / ATCC MYA-4618 / FGSC 9003</strain>
    </source>
</reference>